<protein>
    <submittedName>
        <fullName evidence="3">Cyclic nucleotide-binding domain-containing protein</fullName>
    </submittedName>
</protein>
<dbReference type="InterPro" id="IPR018490">
    <property type="entry name" value="cNMP-bd_dom_sf"/>
</dbReference>
<dbReference type="WBParaSite" id="PEQ_0000574701-mRNA-1">
    <property type="protein sequence ID" value="PEQ_0000574701-mRNA-1"/>
    <property type="gene ID" value="PEQ_0000574701"/>
</dbReference>
<evidence type="ECO:0000313" key="3">
    <source>
        <dbReference type="WBParaSite" id="PEQ_0000574701-mRNA-1"/>
    </source>
</evidence>
<dbReference type="CDD" id="cd00038">
    <property type="entry name" value="CAP_ED"/>
    <property type="match status" value="1"/>
</dbReference>
<dbReference type="Gene3D" id="2.60.120.10">
    <property type="entry name" value="Jelly Rolls"/>
    <property type="match status" value="1"/>
</dbReference>
<evidence type="ECO:0000313" key="2">
    <source>
        <dbReference type="Proteomes" id="UP000887564"/>
    </source>
</evidence>
<keyword evidence="2" id="KW-1185">Reference proteome</keyword>
<dbReference type="AlphaFoldDB" id="A0A914RLR5"/>
<accession>A0A914RLR5</accession>
<name>A0A914RLR5_PAREQ</name>
<dbReference type="PROSITE" id="PS50042">
    <property type="entry name" value="CNMP_BINDING_3"/>
    <property type="match status" value="1"/>
</dbReference>
<reference evidence="3" key="1">
    <citation type="submission" date="2022-11" db="UniProtKB">
        <authorList>
            <consortium name="WormBaseParasite"/>
        </authorList>
    </citation>
    <scope>IDENTIFICATION</scope>
</reference>
<dbReference type="Proteomes" id="UP000887564">
    <property type="component" value="Unplaced"/>
</dbReference>
<dbReference type="SUPFAM" id="SSF51206">
    <property type="entry name" value="cAMP-binding domain-like"/>
    <property type="match status" value="1"/>
</dbReference>
<evidence type="ECO:0000259" key="1">
    <source>
        <dbReference type="PROSITE" id="PS50042"/>
    </source>
</evidence>
<dbReference type="InterPro" id="IPR014710">
    <property type="entry name" value="RmlC-like_jellyroll"/>
</dbReference>
<organism evidence="2 3">
    <name type="scientific">Parascaris equorum</name>
    <name type="common">Equine roundworm</name>
    <dbReference type="NCBI Taxonomy" id="6256"/>
    <lineage>
        <taxon>Eukaryota</taxon>
        <taxon>Metazoa</taxon>
        <taxon>Ecdysozoa</taxon>
        <taxon>Nematoda</taxon>
        <taxon>Chromadorea</taxon>
        <taxon>Rhabditida</taxon>
        <taxon>Spirurina</taxon>
        <taxon>Ascaridomorpha</taxon>
        <taxon>Ascaridoidea</taxon>
        <taxon>Ascarididae</taxon>
        <taxon>Parascaris</taxon>
    </lineage>
</organism>
<feature type="domain" description="Cyclic nucleotide-binding" evidence="1">
    <location>
        <begin position="86"/>
        <end position="141"/>
    </location>
</feature>
<dbReference type="InterPro" id="IPR000595">
    <property type="entry name" value="cNMP-bd_dom"/>
</dbReference>
<proteinExistence type="predicted"/>
<sequence>EFFTRFQFIVKYFHIKVCLSLTDISRFKRQFSELSQSNLPRPPTEFFEPSDIPEVPNHLKPEVFYILHYFKMLELPTDWSLDPKDISAEKYSAGDYIIRPGDDDDSIIAVLDGSVVVYINHGEGKDLKEYKVRRIDKGDCFFSLLSMLEILLVSRCVRVYFLSYVKNPGLWSRPIQIVVTRLLHVTLTTLHQYFGLSGELLKKVKSF</sequence>